<keyword evidence="9" id="KW-1185">Reference proteome</keyword>
<evidence type="ECO:0000256" key="5">
    <source>
        <dbReference type="ARBA" id="ARBA00025466"/>
    </source>
</evidence>
<comment type="function">
    <text evidence="5">Involved in transvection phenomena (= synapsis-dependent gene expression), where the synaptic pairing of chromosomes carrying genes with which zeste interacts influences the expression of these genes. Zeste binds to DNA and stimulates transcription from a nearby promoter.</text>
</comment>
<name>A0AAW1MCN6_POPJA</name>
<evidence type="ECO:0000256" key="2">
    <source>
        <dbReference type="ARBA" id="ARBA00016807"/>
    </source>
</evidence>
<evidence type="ECO:0000256" key="4">
    <source>
        <dbReference type="ARBA" id="ARBA00023163"/>
    </source>
</evidence>
<keyword evidence="8" id="KW-0238">DNA-binding</keyword>
<gene>
    <name evidence="8" type="ORF">QE152_g8300</name>
</gene>
<comment type="subunit">
    <text evidence="1">Self-associates forming complexes of several hundred monomers.</text>
</comment>
<evidence type="ECO:0000256" key="6">
    <source>
        <dbReference type="SAM" id="MobiDB-lite"/>
    </source>
</evidence>
<evidence type="ECO:0000313" key="9">
    <source>
        <dbReference type="Proteomes" id="UP001458880"/>
    </source>
</evidence>
<proteinExistence type="predicted"/>
<evidence type="ECO:0000259" key="7">
    <source>
        <dbReference type="Pfam" id="PF13873"/>
    </source>
</evidence>
<keyword evidence="3" id="KW-0805">Transcription regulation</keyword>
<accession>A0AAW1MCN6</accession>
<comment type="caution">
    <text evidence="8">The sequence shown here is derived from an EMBL/GenBank/DDBJ whole genome shotgun (WGS) entry which is preliminary data.</text>
</comment>
<dbReference type="GO" id="GO:0003677">
    <property type="term" value="F:DNA binding"/>
    <property type="evidence" value="ECO:0007669"/>
    <property type="project" value="UniProtKB-KW"/>
</dbReference>
<protein>
    <recommendedName>
        <fullName evidence="2">Regulatory protein zeste</fullName>
    </recommendedName>
</protein>
<reference evidence="8 9" key="1">
    <citation type="journal article" date="2024" name="BMC Genomics">
        <title>De novo assembly and annotation of Popillia japonica's genome with initial clues to its potential as an invasive pest.</title>
        <authorList>
            <person name="Cucini C."/>
            <person name="Boschi S."/>
            <person name="Funari R."/>
            <person name="Cardaioli E."/>
            <person name="Iannotti N."/>
            <person name="Marturano G."/>
            <person name="Paoli F."/>
            <person name="Bruttini M."/>
            <person name="Carapelli A."/>
            <person name="Frati F."/>
            <person name="Nardi F."/>
        </authorList>
    </citation>
    <scope>NUCLEOTIDE SEQUENCE [LARGE SCALE GENOMIC DNA]</scope>
    <source>
        <strain evidence="8">DMR45628</strain>
    </source>
</reference>
<evidence type="ECO:0000256" key="1">
    <source>
        <dbReference type="ARBA" id="ARBA00011764"/>
    </source>
</evidence>
<dbReference type="InterPro" id="IPR028002">
    <property type="entry name" value="Myb_DNA-bind_5"/>
</dbReference>
<organism evidence="8 9">
    <name type="scientific">Popillia japonica</name>
    <name type="common">Japanese beetle</name>
    <dbReference type="NCBI Taxonomy" id="7064"/>
    <lineage>
        <taxon>Eukaryota</taxon>
        <taxon>Metazoa</taxon>
        <taxon>Ecdysozoa</taxon>
        <taxon>Arthropoda</taxon>
        <taxon>Hexapoda</taxon>
        <taxon>Insecta</taxon>
        <taxon>Pterygota</taxon>
        <taxon>Neoptera</taxon>
        <taxon>Endopterygota</taxon>
        <taxon>Coleoptera</taxon>
        <taxon>Polyphaga</taxon>
        <taxon>Scarabaeiformia</taxon>
        <taxon>Scarabaeidae</taxon>
        <taxon>Rutelinae</taxon>
        <taxon>Popillia</taxon>
    </lineage>
</organism>
<sequence>MVLPWRKKQRAWEAIARIYNSQPDVNTPRTSEQLRKCWNNVKLGELVIVDCIESSAKKLLPSVDDKTSNNSSNNVRPGRSCNKSIAAEEQEPRESSSSCSTSIMYGPGVTSEKMDVTASLPTFSVTTSATERYMPKNRREGCGQVITEKDARVKRVTDGTHQQLELHELKKKIAEEELLMIKERREQQRQIAIVERKQKEEMLLEQRQHQKQMFQMEYRRAELSVQAAADEAELASLKLQQFKKNLCLKTSLKAWKPCFPGSKQSFNNITCSYMCCIVSHFRISICNIYLSFVKHHNSFHATLPACNMGVSR</sequence>
<evidence type="ECO:0000256" key="3">
    <source>
        <dbReference type="ARBA" id="ARBA00023015"/>
    </source>
</evidence>
<dbReference type="Proteomes" id="UP001458880">
    <property type="component" value="Unassembled WGS sequence"/>
</dbReference>
<dbReference type="AlphaFoldDB" id="A0AAW1MCN6"/>
<feature type="domain" description="Myb/SANT-like DNA-binding" evidence="7">
    <location>
        <begin position="4"/>
        <end position="42"/>
    </location>
</feature>
<dbReference type="EMBL" id="JASPKY010000065">
    <property type="protein sequence ID" value="KAK9743835.1"/>
    <property type="molecule type" value="Genomic_DNA"/>
</dbReference>
<feature type="region of interest" description="Disordered" evidence="6">
    <location>
        <begin position="62"/>
        <end position="81"/>
    </location>
</feature>
<evidence type="ECO:0000313" key="8">
    <source>
        <dbReference type="EMBL" id="KAK9743835.1"/>
    </source>
</evidence>
<dbReference type="Pfam" id="PF13873">
    <property type="entry name" value="Myb_DNA-bind_5"/>
    <property type="match status" value="1"/>
</dbReference>
<keyword evidence="4" id="KW-0804">Transcription</keyword>